<name>A0A6I6C7W8_9MOLU</name>
<gene>
    <name evidence="1" type="ORF">STABA_v1c09670</name>
</gene>
<dbReference type="OrthoDB" id="388881at2"/>
<dbReference type="EMBL" id="CP046276">
    <property type="protein sequence ID" value="QGS52320.1"/>
    <property type="molecule type" value="Genomic_DNA"/>
</dbReference>
<evidence type="ECO:0000313" key="2">
    <source>
        <dbReference type="Proteomes" id="UP000424468"/>
    </source>
</evidence>
<evidence type="ECO:0000313" key="1">
    <source>
        <dbReference type="EMBL" id="QGS52320.1"/>
    </source>
</evidence>
<dbReference type="AlphaFoldDB" id="A0A6I6C7W8"/>
<keyword evidence="2" id="KW-1185">Reference proteome</keyword>
<organism evidence="1 2">
    <name type="scientific">Spiroplasma tabanidicola</name>
    <dbReference type="NCBI Taxonomy" id="324079"/>
    <lineage>
        <taxon>Bacteria</taxon>
        <taxon>Bacillati</taxon>
        <taxon>Mycoplasmatota</taxon>
        <taxon>Mollicutes</taxon>
        <taxon>Entomoplasmatales</taxon>
        <taxon>Spiroplasmataceae</taxon>
        <taxon>Spiroplasma</taxon>
    </lineage>
</organism>
<sequence length="418" mass="48983">MITEVQYQRDVGQLKNNDDIGNKVTIETNKDGFLSMDVVFVNQQFYIGKEKYYRLLIRPTIKDDAWSKISRDSYNKEINISIEKTEINMAIDSDFGAEGIKLDWGKNNQTEKNIIKKMLFKIKNTKLSQMSNVEFREILVPIKDIRNNKIMRISFTLNSSYTISGFDNNTSGHIIIDLRPFTTVVDTSILLHDYVYLNLQNDYDKTNFKRKVLVKKLFTIEIFEDTNRIDFDLNIKNINYFFYDEIKNSQVLGLNLKTFMDRLKIGQNNNKVVEATWDINSKDIKKFYDLKKPNPIFQLESENDYAFKTNVKTEYNIQKNIVRESEYGRNGIVKNPNIDDKVTFSWNINFGGLILNLFKNINTIDLSNLLVQIESVNFEIKKAYELNITNSDLLNFAFDDNDIETVIDYIIKNEKDII</sequence>
<dbReference type="KEGG" id="stab:STABA_v1c09670"/>
<proteinExistence type="predicted"/>
<protein>
    <submittedName>
        <fullName evidence="1">Uncharacterized protein</fullName>
    </submittedName>
</protein>
<accession>A0A6I6C7W8</accession>
<dbReference type="Proteomes" id="UP000424468">
    <property type="component" value="Chromosome"/>
</dbReference>
<reference evidence="1 2" key="1">
    <citation type="submission" date="2019-11" db="EMBL/GenBank/DDBJ databases">
        <title>Complete genome sequence of Spiroplasma tabanidicola TAUS-1 (DSM 22603).</title>
        <authorList>
            <person name="Huang C.-T."/>
            <person name="Lin Y.-C."/>
            <person name="Kuo C.-H."/>
        </authorList>
    </citation>
    <scope>NUCLEOTIDE SEQUENCE [LARGE SCALE GENOMIC DNA]</scope>
    <source>
        <strain evidence="1 2">TAUS-1</strain>
    </source>
</reference>
<dbReference type="RefSeq" id="WP_156007186.1">
    <property type="nucleotide sequence ID" value="NZ_CP046276.1"/>
</dbReference>